<evidence type="ECO:0000313" key="10">
    <source>
        <dbReference type="RefSeq" id="XP_065676588.1"/>
    </source>
</evidence>
<comment type="similarity">
    <text evidence="1 7">Belongs to the cytochrome P450 family.</text>
</comment>
<keyword evidence="8" id="KW-1133">Transmembrane helix</keyword>
<feature type="transmembrane region" description="Helical" evidence="8">
    <location>
        <begin position="12"/>
        <end position="33"/>
    </location>
</feature>
<dbReference type="PROSITE" id="PS00086">
    <property type="entry name" value="CYTOCHROME_P450"/>
    <property type="match status" value="1"/>
</dbReference>
<dbReference type="InterPro" id="IPR017972">
    <property type="entry name" value="Cyt_P450_CS"/>
</dbReference>
<dbReference type="PRINTS" id="PR00463">
    <property type="entry name" value="EP450I"/>
</dbReference>
<keyword evidence="5 7" id="KW-0408">Iron</keyword>
<evidence type="ECO:0000256" key="6">
    <source>
        <dbReference type="ARBA" id="ARBA00023033"/>
    </source>
</evidence>
<accession>A0ABM4DPS9</accession>
<dbReference type="PRINTS" id="PR00385">
    <property type="entry name" value="P450"/>
</dbReference>
<evidence type="ECO:0000313" key="9">
    <source>
        <dbReference type="Proteomes" id="UP001652625"/>
    </source>
</evidence>
<dbReference type="SUPFAM" id="SSF48264">
    <property type="entry name" value="Cytochrome P450"/>
    <property type="match status" value="1"/>
</dbReference>
<keyword evidence="8" id="KW-0812">Transmembrane</keyword>
<dbReference type="Pfam" id="PF00067">
    <property type="entry name" value="p450"/>
    <property type="match status" value="1"/>
</dbReference>
<dbReference type="GeneID" id="136092385"/>
<keyword evidence="3 7" id="KW-0479">Metal-binding</keyword>
<keyword evidence="4 7" id="KW-0560">Oxidoreductase</keyword>
<proteinExistence type="inferred from homology"/>
<evidence type="ECO:0000256" key="8">
    <source>
        <dbReference type="SAM" id="Phobius"/>
    </source>
</evidence>
<keyword evidence="2 7" id="KW-0349">Heme</keyword>
<keyword evidence="8" id="KW-0472">Membrane</keyword>
<dbReference type="PANTHER" id="PTHR24289">
    <property type="entry name" value="STEROID 17-ALPHA-HYDROXYLASE/17,20 LYASE"/>
    <property type="match status" value="1"/>
</dbReference>
<keyword evidence="6 7" id="KW-0503">Monooxygenase</keyword>
<evidence type="ECO:0000256" key="7">
    <source>
        <dbReference type="RuleBase" id="RU000461"/>
    </source>
</evidence>
<dbReference type="InterPro" id="IPR002401">
    <property type="entry name" value="Cyt_P450_E_grp-I"/>
</dbReference>
<evidence type="ECO:0000256" key="5">
    <source>
        <dbReference type="ARBA" id="ARBA00023004"/>
    </source>
</evidence>
<dbReference type="InterPro" id="IPR001128">
    <property type="entry name" value="Cyt_P450"/>
</dbReference>
<evidence type="ECO:0000256" key="1">
    <source>
        <dbReference type="ARBA" id="ARBA00010617"/>
    </source>
</evidence>
<evidence type="ECO:0000256" key="3">
    <source>
        <dbReference type="ARBA" id="ARBA00022723"/>
    </source>
</evidence>
<evidence type="ECO:0000256" key="4">
    <source>
        <dbReference type="ARBA" id="ARBA00023002"/>
    </source>
</evidence>
<name>A0ABM4DPS9_HYDVU</name>
<gene>
    <name evidence="10" type="primary">LOC136092385</name>
</gene>
<dbReference type="RefSeq" id="XP_065676588.1">
    <property type="nucleotide sequence ID" value="XM_065820516.1"/>
</dbReference>
<dbReference type="Gene3D" id="1.10.630.10">
    <property type="entry name" value="Cytochrome P450"/>
    <property type="match status" value="1"/>
</dbReference>
<organism evidence="9 10">
    <name type="scientific">Hydra vulgaris</name>
    <name type="common">Hydra</name>
    <name type="synonym">Hydra attenuata</name>
    <dbReference type="NCBI Taxonomy" id="6087"/>
    <lineage>
        <taxon>Eukaryota</taxon>
        <taxon>Metazoa</taxon>
        <taxon>Cnidaria</taxon>
        <taxon>Hydrozoa</taxon>
        <taxon>Hydroidolina</taxon>
        <taxon>Anthoathecata</taxon>
        <taxon>Aplanulata</taxon>
        <taxon>Hydridae</taxon>
        <taxon>Hydra</taxon>
    </lineage>
</organism>
<dbReference type="InterPro" id="IPR036396">
    <property type="entry name" value="Cyt_P450_sf"/>
</dbReference>
<dbReference type="Proteomes" id="UP001652625">
    <property type="component" value="Chromosome 15"/>
</dbReference>
<evidence type="ECO:0000256" key="2">
    <source>
        <dbReference type="ARBA" id="ARBA00022617"/>
    </source>
</evidence>
<reference evidence="10" key="1">
    <citation type="submission" date="2025-08" db="UniProtKB">
        <authorList>
            <consortium name="RefSeq"/>
        </authorList>
    </citation>
    <scope>IDENTIFICATION</scope>
</reference>
<keyword evidence="9" id="KW-1185">Reference proteome</keyword>
<protein>
    <submittedName>
        <fullName evidence="10">Steroid 17-alpha-hydroxylase/17,20 lyase-like</fullName>
    </submittedName>
</protein>
<dbReference type="PANTHER" id="PTHR24289:SF1">
    <property type="entry name" value="STEROID 17-ALPHA-HYDROXYLASE_17,20 LYASE"/>
    <property type="match status" value="1"/>
</dbReference>
<sequence>MFIVFLRHNFKMFLEVIGAVFIPPLIWTIWVYIKHLIDCLHYPRGPIPLPFIGNGYLIRKAEPYKELVNLGKIYGDVFSFSVGSVRYVIVNSLEGIQEVLVKKGWQFAGRPKGPSWDRSIHGLIQRDPSKKFKILRKLATSSLKIFADGLAGMESKAIEESFQLNKKLLETNGKPFSMQEITTLCVLNIICSILFNHRYKEDDLEFQAIIKYSNLCFKERSVNNYIVSIPWLRYFPSASSRNLDEMIKIRDPLLKKKVQEHKRSYDENNIRDLTDALIKVSSNSETGQDPDENVTDDNIEFILNNFILAGSETSSNTILWFIVYILHWPEYQDKLYDEIVKVTSGSRYPCLKDRPSLHLMQAAIYETLRLSSVAPFGLYHKAMEKGSICGKPIPKGALIITNLWSIHHDESYWKNAMSFYPERWLENSGEFNSKLGNAYLPFSSGPRSCIGETLAKTELFIFISRLINDFRFVKPILEELPRLEGSFGITCTPYDFKVEIVPRSKNLLL</sequence>